<sequence>MIFYSPERWLSIHSCGYHHLRLCPFLHSERDGSVHLWDLIHLCLSPRGPTCASLQVARQSPHLVPFWSPLPSCPSH</sequence>
<name>A0A212DHF1_CEREH</name>
<evidence type="ECO:0000313" key="2">
    <source>
        <dbReference type="Proteomes" id="UP000242450"/>
    </source>
</evidence>
<dbReference type="AlphaFoldDB" id="A0A212DHF1"/>
<comment type="caution">
    <text evidence="1">The sequence shown here is derived from an EMBL/GenBank/DDBJ whole genome shotgun (WGS) entry which is preliminary data.</text>
</comment>
<protein>
    <submittedName>
        <fullName evidence="1">Uncharacterized protein</fullName>
    </submittedName>
</protein>
<proteinExistence type="predicted"/>
<accession>A0A212DHF1</accession>
<organism evidence="1 2">
    <name type="scientific">Cervus elaphus hippelaphus</name>
    <name type="common">European red deer</name>
    <dbReference type="NCBI Taxonomy" id="46360"/>
    <lineage>
        <taxon>Eukaryota</taxon>
        <taxon>Metazoa</taxon>
        <taxon>Chordata</taxon>
        <taxon>Craniata</taxon>
        <taxon>Vertebrata</taxon>
        <taxon>Euteleostomi</taxon>
        <taxon>Mammalia</taxon>
        <taxon>Eutheria</taxon>
        <taxon>Laurasiatheria</taxon>
        <taxon>Artiodactyla</taxon>
        <taxon>Ruminantia</taxon>
        <taxon>Pecora</taxon>
        <taxon>Cervidae</taxon>
        <taxon>Cervinae</taxon>
        <taxon>Cervus</taxon>
    </lineage>
</organism>
<evidence type="ECO:0000313" key="1">
    <source>
        <dbReference type="EMBL" id="OWK17649.1"/>
    </source>
</evidence>
<dbReference type="EMBL" id="MKHE01000001">
    <property type="protein sequence ID" value="OWK17649.1"/>
    <property type="molecule type" value="Genomic_DNA"/>
</dbReference>
<keyword evidence="2" id="KW-1185">Reference proteome</keyword>
<gene>
    <name evidence="1" type="ORF">Celaphus_00009215</name>
</gene>
<reference evidence="1 2" key="1">
    <citation type="journal article" date="2018" name="Mol. Genet. Genomics">
        <title>The red deer Cervus elaphus genome CerEla1.0: sequencing, annotating, genes, and chromosomes.</title>
        <authorList>
            <person name="Bana N.A."/>
            <person name="Nyiri A."/>
            <person name="Nagy J."/>
            <person name="Frank K."/>
            <person name="Nagy T."/>
            <person name="Steger V."/>
            <person name="Schiller M."/>
            <person name="Lakatos P."/>
            <person name="Sugar L."/>
            <person name="Horn P."/>
            <person name="Barta E."/>
            <person name="Orosz L."/>
        </authorList>
    </citation>
    <scope>NUCLEOTIDE SEQUENCE [LARGE SCALE GENOMIC DNA]</scope>
    <source>
        <strain evidence="1">Hungarian</strain>
    </source>
</reference>
<dbReference type="Proteomes" id="UP000242450">
    <property type="component" value="Chromosome 1"/>
</dbReference>